<evidence type="ECO:0000259" key="2">
    <source>
        <dbReference type="Pfam" id="PF04773"/>
    </source>
</evidence>
<dbReference type="PANTHER" id="PTHR30273:SF2">
    <property type="entry name" value="PROTEIN FECR"/>
    <property type="match status" value="1"/>
</dbReference>
<evidence type="ECO:0000259" key="3">
    <source>
        <dbReference type="Pfam" id="PF16344"/>
    </source>
</evidence>
<dbReference type="Gene3D" id="3.55.50.30">
    <property type="match status" value="1"/>
</dbReference>
<keyword evidence="5" id="KW-1185">Reference proteome</keyword>
<dbReference type="InterPro" id="IPR032508">
    <property type="entry name" value="FecR_C"/>
</dbReference>
<evidence type="ECO:0000313" key="5">
    <source>
        <dbReference type="Proteomes" id="UP000031473"/>
    </source>
</evidence>
<feature type="transmembrane region" description="Helical" evidence="1">
    <location>
        <begin position="71"/>
        <end position="89"/>
    </location>
</feature>
<keyword evidence="1" id="KW-0472">Membrane</keyword>
<keyword evidence="1" id="KW-1133">Transmembrane helix</keyword>
<dbReference type="GO" id="GO:0016989">
    <property type="term" value="F:sigma factor antagonist activity"/>
    <property type="evidence" value="ECO:0007669"/>
    <property type="project" value="TreeGrafter"/>
</dbReference>
<reference evidence="4 5" key="1">
    <citation type="submission" date="2014-10" db="EMBL/GenBank/DDBJ databases">
        <title>Kaistella jeonii genome.</title>
        <authorList>
            <person name="Clayton J.T."/>
            <person name="Newman J.D."/>
        </authorList>
    </citation>
    <scope>NUCLEOTIDE SEQUENCE [LARGE SCALE GENOMIC DNA]</scope>
    <source>
        <strain evidence="4 5">DSM 17048</strain>
    </source>
</reference>
<dbReference type="Pfam" id="PF16344">
    <property type="entry name" value="FecR_C"/>
    <property type="match status" value="1"/>
</dbReference>
<dbReference type="Pfam" id="PF04773">
    <property type="entry name" value="FecR"/>
    <property type="match status" value="1"/>
</dbReference>
<dbReference type="RefSeq" id="WP_039354537.1">
    <property type="nucleotide sequence ID" value="NZ_FOLA01000016.1"/>
</dbReference>
<organism evidence="4 5">
    <name type="scientific">Kaistella jeonii</name>
    <dbReference type="NCBI Taxonomy" id="266749"/>
    <lineage>
        <taxon>Bacteria</taxon>
        <taxon>Pseudomonadati</taxon>
        <taxon>Bacteroidota</taxon>
        <taxon>Flavobacteriia</taxon>
        <taxon>Flavobacteriales</taxon>
        <taxon>Weeksellaceae</taxon>
        <taxon>Chryseobacterium group</taxon>
        <taxon>Kaistella</taxon>
    </lineage>
</organism>
<dbReference type="STRING" id="266749.SAMN05421876_11611"/>
<dbReference type="OrthoDB" id="1097132at2"/>
<evidence type="ECO:0008006" key="6">
    <source>
        <dbReference type="Google" id="ProtNLM"/>
    </source>
</evidence>
<feature type="domain" description="FecR protein" evidence="2">
    <location>
        <begin position="152"/>
        <end position="248"/>
    </location>
</feature>
<dbReference type="Gene3D" id="2.60.120.1440">
    <property type="match status" value="1"/>
</dbReference>
<keyword evidence="1" id="KW-0812">Transmembrane</keyword>
<comment type="caution">
    <text evidence="4">The sequence shown here is derived from an EMBL/GenBank/DDBJ whole genome shotgun (WGS) entry which is preliminary data.</text>
</comment>
<protein>
    <recommendedName>
        <fullName evidence="6">FecR family protein</fullName>
    </recommendedName>
</protein>
<dbReference type="InterPro" id="IPR006860">
    <property type="entry name" value="FecR"/>
</dbReference>
<feature type="domain" description="Protein FecR C-terminal" evidence="3">
    <location>
        <begin position="293"/>
        <end position="359"/>
    </location>
</feature>
<dbReference type="AlphaFoldDB" id="A0A0C1FDI2"/>
<dbReference type="PANTHER" id="PTHR30273">
    <property type="entry name" value="PERIPLASMIC SIGNAL SENSOR AND SIGMA FACTOR ACTIVATOR FECR-RELATED"/>
    <property type="match status" value="1"/>
</dbReference>
<name>A0A0C1FDI2_9FLAO</name>
<dbReference type="InterPro" id="IPR012373">
    <property type="entry name" value="Ferrdict_sens_TM"/>
</dbReference>
<accession>A0A0C1FDI2</accession>
<proteinExistence type="predicted"/>
<gene>
    <name evidence="4" type="ORF">OA86_14075</name>
</gene>
<sequence>MSENLEIIKIITDYFSGEISEINQQILDEWLKIPANKKEFKVYAKANYLYTIQPNYKELVKPKDIGLFNRNYMMIAAVMLLLISVGFIWKFNTQSISTPSADHISVAINGDYKTFNASKNVQFLSDEKEVQLAKYENGTLRMLNNTGSSNLTINVPNGKNLKVLLIDGTQILLNAGTQIAFESDFVKSNSRKVNLKGQAFFEVAKDAAHPFYVETEQFTTKVLGTKFNISSYKTESEAFVNLVEGKIEVSGKLIAAKKILVPGQKINFGPEVKTLMVEKATPKQDMDWLNKEISFEDNTTDEVLSKIERVYGLQIIRNQLEANDFHFSGTYKIENLDQITNTLQILLNCKIQRDGSKLILISKN</sequence>
<evidence type="ECO:0000256" key="1">
    <source>
        <dbReference type="SAM" id="Phobius"/>
    </source>
</evidence>
<evidence type="ECO:0000313" key="4">
    <source>
        <dbReference type="EMBL" id="KIA86034.1"/>
    </source>
</evidence>
<dbReference type="Proteomes" id="UP000031473">
    <property type="component" value="Unassembled WGS sequence"/>
</dbReference>
<dbReference type="EMBL" id="JSYL01000015">
    <property type="protein sequence ID" value="KIA86034.1"/>
    <property type="molecule type" value="Genomic_DNA"/>
</dbReference>